<dbReference type="Proteomes" id="UP000798808">
    <property type="component" value="Unassembled WGS sequence"/>
</dbReference>
<organism evidence="2 3">
    <name type="scientific">Fulvivirga kasyanovii</name>
    <dbReference type="NCBI Taxonomy" id="396812"/>
    <lineage>
        <taxon>Bacteria</taxon>
        <taxon>Pseudomonadati</taxon>
        <taxon>Bacteroidota</taxon>
        <taxon>Cytophagia</taxon>
        <taxon>Cytophagales</taxon>
        <taxon>Fulvivirgaceae</taxon>
        <taxon>Fulvivirga</taxon>
    </lineage>
</organism>
<reference evidence="2 3" key="1">
    <citation type="submission" date="2019-02" db="EMBL/GenBank/DDBJ databases">
        <authorList>
            <person name="Goldberg S.R."/>
            <person name="Haltli B.A."/>
            <person name="Correa H."/>
            <person name="Russell K.G."/>
        </authorList>
    </citation>
    <scope>NUCLEOTIDE SEQUENCE [LARGE SCALE GENOMIC DNA]</scope>
    <source>
        <strain evidence="2 3">JCM 16186</strain>
    </source>
</reference>
<comment type="caution">
    <text evidence="2">The sequence shown here is derived from an EMBL/GenBank/DDBJ whole genome shotgun (WGS) entry which is preliminary data.</text>
</comment>
<proteinExistence type="predicted"/>
<keyword evidence="3" id="KW-1185">Reference proteome</keyword>
<feature type="signal peptide" evidence="1">
    <location>
        <begin position="1"/>
        <end position="19"/>
    </location>
</feature>
<sequence>MKYTALLIITLCTWSSLLAQTSDTEMAIKDIRTKYATIVYLKEKKGLKVEELDYECPDYPARGTVWFYTEGDEIKLIEHSFSEGDHYGGKEQYFVWGGELFFCFSDVGYWTFDMETVEEGEPVTQTKDIITESRFYFHKGAAVRCLVKNYEIRSRDAEKVKPENIPNEETNCLEAEEVFNKFKTLMALRGQGLNGQCIWEE</sequence>
<dbReference type="RefSeq" id="WP_155168892.1">
    <property type="nucleotide sequence ID" value="NZ_BAAAFL010000027.1"/>
</dbReference>
<gene>
    <name evidence="2" type="ORF">E1163_01865</name>
</gene>
<evidence type="ECO:0000313" key="3">
    <source>
        <dbReference type="Proteomes" id="UP000798808"/>
    </source>
</evidence>
<evidence type="ECO:0000313" key="2">
    <source>
        <dbReference type="EMBL" id="MTI23690.1"/>
    </source>
</evidence>
<evidence type="ECO:0000256" key="1">
    <source>
        <dbReference type="SAM" id="SignalP"/>
    </source>
</evidence>
<protein>
    <submittedName>
        <fullName evidence="2">Uncharacterized protein</fullName>
    </submittedName>
</protein>
<dbReference type="EMBL" id="SMLW01000277">
    <property type="protein sequence ID" value="MTI23690.1"/>
    <property type="molecule type" value="Genomic_DNA"/>
</dbReference>
<name>A0ABW9RKC3_9BACT</name>
<feature type="chain" id="PRO_5045342015" evidence="1">
    <location>
        <begin position="20"/>
        <end position="201"/>
    </location>
</feature>
<accession>A0ABW9RKC3</accession>
<keyword evidence="1" id="KW-0732">Signal</keyword>